<dbReference type="EMBL" id="BJNW01000010">
    <property type="protein sequence ID" value="GEC99172.1"/>
    <property type="molecule type" value="Genomic_DNA"/>
</dbReference>
<gene>
    <name evidence="11" type="primary">recN</name>
    <name evidence="11" type="ORF">KVA01_13270</name>
</gene>
<keyword evidence="6" id="KW-0067">ATP-binding</keyword>
<evidence type="ECO:0000256" key="2">
    <source>
        <dbReference type="ARBA" id="ARBA00009441"/>
    </source>
</evidence>
<evidence type="ECO:0000313" key="12">
    <source>
        <dbReference type="Proteomes" id="UP000315730"/>
    </source>
</evidence>
<dbReference type="CDD" id="cd03241">
    <property type="entry name" value="ABC_RecN"/>
    <property type="match status" value="1"/>
</dbReference>
<dbReference type="SUPFAM" id="SSF52540">
    <property type="entry name" value="P-loop containing nucleoside triphosphate hydrolases"/>
    <property type="match status" value="1"/>
</dbReference>
<dbReference type="InterPro" id="IPR004604">
    <property type="entry name" value="DNA_recomb/repair_RecN"/>
</dbReference>
<feature type="domain" description="RecF/RecN/SMC N-terminal" evidence="10">
    <location>
        <begin position="2"/>
        <end position="525"/>
    </location>
</feature>
<evidence type="ECO:0000256" key="4">
    <source>
        <dbReference type="ARBA" id="ARBA00022741"/>
    </source>
</evidence>
<comment type="function">
    <text evidence="1 9">May be involved in recombinational repair of damaged DNA.</text>
</comment>
<sequence>MIEEIHIHDLGVITDAVLPLGPGLSVLSGETGAGKTMVVTALGMLLGNRADAGSVRSGSAKALAEATVRVPAEHAAIALVEESGGTVDREEVDGAQEGLVLLSRTVSAEGRSRAHVGGRSAPVGTLGAVGETLVAVHGQSDQLRLKTAAAQRKALDDYAGRPVAEELALFREKLARYRRVVATLRAAKDNARERALQAQSLTTALAEIDAVEPVPGEDTQLDAESEKLTNLEALRSAATTARTALSGSDDDDAPDANAVALLSQAQQALDNESDADPDLAALAARVRELTVVAADVAADLSGYASGLDEDGPARLAQVESRRSALRTLTKKYGATIDEVLSWADEARATLDELVVDPQREEELRAEGEALHAALEAHAATLLELRRAAAERLSAAVSEELTALAMPNATLVVAVEAAERFTDDGRDTIEFMLAPHAGATPRPLGKGASGGELSRIMLALEVVLSEVDPVPTFVFDEVDSGVGGKAAVEIGRRLKMLARNVQVLVVTHLPQVAAFADQHVLVTKSSDSSVSDVKVLTDEERVVELARMLAGHEDSDAAREHARELMRDATA</sequence>
<dbReference type="PANTHER" id="PTHR11059:SF0">
    <property type="entry name" value="DNA REPAIR PROTEIN RECN"/>
    <property type="match status" value="1"/>
</dbReference>
<dbReference type="AlphaFoldDB" id="A0A4Y4D4B9"/>
<dbReference type="GO" id="GO:0005524">
    <property type="term" value="F:ATP binding"/>
    <property type="evidence" value="ECO:0007669"/>
    <property type="project" value="UniProtKB-KW"/>
</dbReference>
<evidence type="ECO:0000256" key="7">
    <source>
        <dbReference type="ARBA" id="ARBA00023204"/>
    </source>
</evidence>
<organism evidence="11 12">
    <name type="scientific">Kocuria varians</name>
    <name type="common">Micrococcus varians</name>
    <dbReference type="NCBI Taxonomy" id="1272"/>
    <lineage>
        <taxon>Bacteria</taxon>
        <taxon>Bacillati</taxon>
        <taxon>Actinomycetota</taxon>
        <taxon>Actinomycetes</taxon>
        <taxon>Micrococcales</taxon>
        <taxon>Micrococcaceae</taxon>
        <taxon>Kocuria</taxon>
    </lineage>
</organism>
<dbReference type="GO" id="GO:0009432">
    <property type="term" value="P:SOS response"/>
    <property type="evidence" value="ECO:0007669"/>
    <property type="project" value="TreeGrafter"/>
</dbReference>
<evidence type="ECO:0000313" key="11">
    <source>
        <dbReference type="EMBL" id="GEC99172.1"/>
    </source>
</evidence>
<evidence type="ECO:0000256" key="1">
    <source>
        <dbReference type="ARBA" id="ARBA00003618"/>
    </source>
</evidence>
<evidence type="ECO:0000256" key="8">
    <source>
        <dbReference type="ARBA" id="ARBA00033408"/>
    </source>
</evidence>
<accession>A0A4Y4D4B9</accession>
<evidence type="ECO:0000256" key="6">
    <source>
        <dbReference type="ARBA" id="ARBA00022840"/>
    </source>
</evidence>
<keyword evidence="4" id="KW-0547">Nucleotide-binding</keyword>
<evidence type="ECO:0000259" key="10">
    <source>
        <dbReference type="Pfam" id="PF02463"/>
    </source>
</evidence>
<dbReference type="GO" id="GO:0006281">
    <property type="term" value="P:DNA repair"/>
    <property type="evidence" value="ECO:0007669"/>
    <property type="project" value="UniProtKB-KW"/>
</dbReference>
<evidence type="ECO:0000256" key="3">
    <source>
        <dbReference type="ARBA" id="ARBA00021315"/>
    </source>
</evidence>
<protein>
    <recommendedName>
        <fullName evidence="3 9">DNA repair protein RecN</fullName>
    </recommendedName>
    <alternativeName>
        <fullName evidence="8 9">Recombination protein N</fullName>
    </alternativeName>
</protein>
<dbReference type="OrthoDB" id="9806954at2"/>
<dbReference type="InterPro" id="IPR027417">
    <property type="entry name" value="P-loop_NTPase"/>
</dbReference>
<dbReference type="FunFam" id="3.40.50.300:FF:000356">
    <property type="entry name" value="DNA repair protein RecN"/>
    <property type="match status" value="1"/>
</dbReference>
<dbReference type="RefSeq" id="WP_068471194.1">
    <property type="nucleotide sequence ID" value="NZ_BJNW01000010.1"/>
</dbReference>
<keyword evidence="12" id="KW-1185">Reference proteome</keyword>
<dbReference type="Proteomes" id="UP000315730">
    <property type="component" value="Unassembled WGS sequence"/>
</dbReference>
<dbReference type="GO" id="GO:0043590">
    <property type="term" value="C:bacterial nucleoid"/>
    <property type="evidence" value="ECO:0007669"/>
    <property type="project" value="TreeGrafter"/>
</dbReference>
<dbReference type="PIRSF" id="PIRSF003128">
    <property type="entry name" value="RecN"/>
    <property type="match status" value="1"/>
</dbReference>
<dbReference type="NCBIfam" id="TIGR00634">
    <property type="entry name" value="recN"/>
    <property type="match status" value="1"/>
</dbReference>
<evidence type="ECO:0000256" key="5">
    <source>
        <dbReference type="ARBA" id="ARBA00022763"/>
    </source>
</evidence>
<dbReference type="PANTHER" id="PTHR11059">
    <property type="entry name" value="DNA REPAIR PROTEIN RECN"/>
    <property type="match status" value="1"/>
</dbReference>
<proteinExistence type="inferred from homology"/>
<comment type="caution">
    <text evidence="11">The sequence shown here is derived from an EMBL/GenBank/DDBJ whole genome shotgun (WGS) entry which is preliminary data.</text>
</comment>
<comment type="similarity">
    <text evidence="2 9">Belongs to the RecN family.</text>
</comment>
<evidence type="ECO:0000256" key="9">
    <source>
        <dbReference type="PIRNR" id="PIRNR003128"/>
    </source>
</evidence>
<dbReference type="STRING" id="1272.GCA_900014985_02560"/>
<keyword evidence="7 9" id="KW-0234">DNA repair</keyword>
<dbReference type="Gene3D" id="3.40.50.300">
    <property type="entry name" value="P-loop containing nucleotide triphosphate hydrolases"/>
    <property type="match status" value="2"/>
</dbReference>
<dbReference type="Pfam" id="PF02463">
    <property type="entry name" value="SMC_N"/>
    <property type="match status" value="1"/>
</dbReference>
<keyword evidence="5 9" id="KW-0227">DNA damage</keyword>
<reference evidence="11 12" key="1">
    <citation type="submission" date="2019-06" db="EMBL/GenBank/DDBJ databases">
        <title>Whole genome shotgun sequence of Kocuria varians NBRC 15358.</title>
        <authorList>
            <person name="Hosoyama A."/>
            <person name="Uohara A."/>
            <person name="Ohji S."/>
            <person name="Ichikawa N."/>
        </authorList>
    </citation>
    <scope>NUCLEOTIDE SEQUENCE [LARGE SCALE GENOMIC DNA]</scope>
    <source>
        <strain evidence="11 12">NBRC 15358</strain>
    </source>
</reference>
<dbReference type="InterPro" id="IPR003395">
    <property type="entry name" value="RecF/RecN/SMC_N"/>
</dbReference>
<name>A0A4Y4D4B9_KOCVA</name>
<dbReference type="GO" id="GO:0006310">
    <property type="term" value="P:DNA recombination"/>
    <property type="evidence" value="ECO:0007669"/>
    <property type="project" value="InterPro"/>
</dbReference>